<dbReference type="PRINTS" id="PR00411">
    <property type="entry name" value="PNDRDTASEI"/>
</dbReference>
<keyword evidence="2" id="KW-0285">Flavoprotein</keyword>
<evidence type="ECO:0000256" key="1">
    <source>
        <dbReference type="ARBA" id="ARBA00001917"/>
    </source>
</evidence>
<feature type="domain" description="FAD/NAD(P)-binding" evidence="5">
    <location>
        <begin position="76"/>
        <end position="240"/>
    </location>
</feature>
<dbReference type="PANTHER" id="PTHR42917:SF2">
    <property type="entry name" value="2,4-DIENOYL-COA REDUCTASE [(2E)-ENOYL-COA-PRODUCING]"/>
    <property type="match status" value="1"/>
</dbReference>
<dbReference type="InterPro" id="IPR051793">
    <property type="entry name" value="NADH:flavin_oxidoreductase"/>
</dbReference>
<organism evidence="6">
    <name type="scientific">bioreactor metagenome</name>
    <dbReference type="NCBI Taxonomy" id="1076179"/>
    <lineage>
        <taxon>unclassified sequences</taxon>
        <taxon>metagenomes</taxon>
        <taxon>ecological metagenomes</taxon>
    </lineage>
</organism>
<gene>
    <name evidence="6" type="ORF">SDC9_94229</name>
</gene>
<evidence type="ECO:0000256" key="4">
    <source>
        <dbReference type="ARBA" id="ARBA00023002"/>
    </source>
</evidence>
<name>A0A645A490_9ZZZZ</name>
<dbReference type="Gene3D" id="3.50.50.60">
    <property type="entry name" value="FAD/NAD(P)-binding domain"/>
    <property type="match status" value="1"/>
</dbReference>
<proteinExistence type="predicted"/>
<reference evidence="6" key="1">
    <citation type="submission" date="2019-08" db="EMBL/GenBank/DDBJ databases">
        <authorList>
            <person name="Kucharzyk K."/>
            <person name="Murdoch R.W."/>
            <person name="Higgins S."/>
            <person name="Loffler F."/>
        </authorList>
    </citation>
    <scope>NUCLEOTIDE SEQUENCE</scope>
</reference>
<protein>
    <submittedName>
        <fullName evidence="6">Metal reductase</fullName>
        <ecNumber evidence="6">1.16.1.-</ecNumber>
    </submittedName>
</protein>
<dbReference type="AlphaFoldDB" id="A0A645A490"/>
<dbReference type="InterPro" id="IPR023753">
    <property type="entry name" value="FAD/NAD-binding_dom"/>
</dbReference>
<sequence length="255" mass="27146">METALVLDERGFTPVIFEEQSQLGGALLIAERGQHKQRIGAYVRYLRRRIEDAGITVHLNTAPQIADIEALAPCGVFVACGAAPYRPPVPGIAGPQVYTAEDVLLERAHPHGKVAIIGTGMTGLEAAEMLIGHGCRLTLVEMLTRVGPGMLPMVVDDIMGRVSAGEPRVLTGHRLDEIRADSVRLTRLADDTAETIPTDCVVLAAGVRPRSEVTDRFASALPHVYVIGDAAHGGRILDATQDAYGKASVFDGDGP</sequence>
<dbReference type="EC" id="1.16.1.-" evidence="6"/>
<comment type="caution">
    <text evidence="6">The sequence shown here is derived from an EMBL/GenBank/DDBJ whole genome shotgun (WGS) entry which is preliminary data.</text>
</comment>
<dbReference type="InterPro" id="IPR036188">
    <property type="entry name" value="FAD/NAD-bd_sf"/>
</dbReference>
<dbReference type="EMBL" id="VSSQ01011708">
    <property type="protein sequence ID" value="MPM47518.1"/>
    <property type="molecule type" value="Genomic_DNA"/>
</dbReference>
<keyword evidence="3" id="KW-0288">FMN</keyword>
<dbReference type="PANTHER" id="PTHR42917">
    <property type="entry name" value="2,4-DIENOYL-COA REDUCTASE"/>
    <property type="match status" value="1"/>
</dbReference>
<comment type="cofactor">
    <cofactor evidence="1">
        <name>FMN</name>
        <dbReference type="ChEBI" id="CHEBI:58210"/>
    </cofactor>
</comment>
<dbReference type="SUPFAM" id="SSF51905">
    <property type="entry name" value="FAD/NAD(P)-binding domain"/>
    <property type="match status" value="1"/>
</dbReference>
<keyword evidence="4 6" id="KW-0560">Oxidoreductase</keyword>
<evidence type="ECO:0000259" key="5">
    <source>
        <dbReference type="Pfam" id="PF07992"/>
    </source>
</evidence>
<evidence type="ECO:0000313" key="6">
    <source>
        <dbReference type="EMBL" id="MPM47518.1"/>
    </source>
</evidence>
<accession>A0A645A490</accession>
<evidence type="ECO:0000256" key="3">
    <source>
        <dbReference type="ARBA" id="ARBA00022643"/>
    </source>
</evidence>
<dbReference type="Pfam" id="PF07992">
    <property type="entry name" value="Pyr_redox_2"/>
    <property type="match status" value="1"/>
</dbReference>
<dbReference type="GO" id="GO:0016491">
    <property type="term" value="F:oxidoreductase activity"/>
    <property type="evidence" value="ECO:0007669"/>
    <property type="project" value="UniProtKB-KW"/>
</dbReference>
<dbReference type="Gene3D" id="3.40.50.720">
    <property type="entry name" value="NAD(P)-binding Rossmann-like Domain"/>
    <property type="match status" value="1"/>
</dbReference>
<evidence type="ECO:0000256" key="2">
    <source>
        <dbReference type="ARBA" id="ARBA00022630"/>
    </source>
</evidence>
<dbReference type="PRINTS" id="PR00368">
    <property type="entry name" value="FADPNR"/>
</dbReference>